<protein>
    <recommendedName>
        <fullName evidence="1">Catalase core domain-containing protein</fullName>
    </recommendedName>
</protein>
<sequence length="86" mass="10220">MTPVQAEKLRYNMLDETKVWPHGGVLLRCRMWTDRRESGQSALSYRQDNFDPENYFAEVERAGFSPAYLFFRYRTYVQKLSDTDVA</sequence>
<dbReference type="InterPro" id="IPR011614">
    <property type="entry name" value="Catalase_core"/>
</dbReference>
<dbReference type="EMBL" id="ML143485">
    <property type="protein sequence ID" value="TBU24202.1"/>
    <property type="molecule type" value="Genomic_DNA"/>
</dbReference>
<name>A0A4Q9MDU9_9APHY</name>
<dbReference type="GO" id="GO:0020037">
    <property type="term" value="F:heme binding"/>
    <property type="evidence" value="ECO:0007669"/>
    <property type="project" value="InterPro"/>
</dbReference>
<dbReference type="Pfam" id="PF00199">
    <property type="entry name" value="Catalase"/>
    <property type="match status" value="1"/>
</dbReference>
<dbReference type="InterPro" id="IPR020835">
    <property type="entry name" value="Catalase_sf"/>
</dbReference>
<evidence type="ECO:0000259" key="1">
    <source>
        <dbReference type="Pfam" id="PF00199"/>
    </source>
</evidence>
<dbReference type="GO" id="GO:0004096">
    <property type="term" value="F:catalase activity"/>
    <property type="evidence" value="ECO:0007669"/>
    <property type="project" value="InterPro"/>
</dbReference>
<organism evidence="2">
    <name type="scientific">Dichomitus squalens</name>
    <dbReference type="NCBI Taxonomy" id="114155"/>
    <lineage>
        <taxon>Eukaryota</taxon>
        <taxon>Fungi</taxon>
        <taxon>Dikarya</taxon>
        <taxon>Basidiomycota</taxon>
        <taxon>Agaricomycotina</taxon>
        <taxon>Agaricomycetes</taxon>
        <taxon>Polyporales</taxon>
        <taxon>Polyporaceae</taxon>
        <taxon>Dichomitus</taxon>
    </lineage>
</organism>
<feature type="domain" description="Catalase core" evidence="1">
    <location>
        <begin position="1"/>
        <end position="68"/>
    </location>
</feature>
<dbReference type="AlphaFoldDB" id="A0A4Q9MDU9"/>
<gene>
    <name evidence="2" type="ORF">BD311DRAFT_868299</name>
</gene>
<evidence type="ECO:0000313" key="2">
    <source>
        <dbReference type="EMBL" id="TBU24202.1"/>
    </source>
</evidence>
<dbReference type="SUPFAM" id="SSF56634">
    <property type="entry name" value="Heme-dependent catalase-like"/>
    <property type="match status" value="1"/>
</dbReference>
<reference evidence="2" key="1">
    <citation type="submission" date="2019-01" db="EMBL/GenBank/DDBJ databases">
        <title>Draft genome sequences of three monokaryotic isolates of the white-rot basidiomycete fungus Dichomitus squalens.</title>
        <authorList>
            <consortium name="DOE Joint Genome Institute"/>
            <person name="Lopez S.C."/>
            <person name="Andreopoulos B."/>
            <person name="Pangilinan J."/>
            <person name="Lipzen A."/>
            <person name="Riley R."/>
            <person name="Ahrendt S."/>
            <person name="Ng V."/>
            <person name="Barry K."/>
            <person name="Daum C."/>
            <person name="Grigoriev I.V."/>
            <person name="Hilden K.S."/>
            <person name="Makela M.R."/>
            <person name="de Vries R.P."/>
        </authorList>
    </citation>
    <scope>NUCLEOTIDE SEQUENCE [LARGE SCALE GENOMIC DNA]</scope>
    <source>
        <strain evidence="2">OM18370.1</strain>
    </source>
</reference>
<dbReference type="Proteomes" id="UP000292957">
    <property type="component" value="Unassembled WGS sequence"/>
</dbReference>
<dbReference type="Gene3D" id="2.40.180.10">
    <property type="entry name" value="Catalase core domain"/>
    <property type="match status" value="1"/>
</dbReference>
<proteinExistence type="predicted"/>
<accession>A0A4Q9MDU9</accession>